<reference evidence="4 5" key="1">
    <citation type="submission" date="2019-03" db="EMBL/GenBank/DDBJ databases">
        <title>Three New Species of Nocardioides, Nocardioides euryhalodurans sp. nov., Nocardioides seonyuensis sp. nov. and Nocardioides eburneoflavus sp. nov., Iolated from Soil.</title>
        <authorList>
            <person name="Roh S.G."/>
            <person name="Lee C."/>
            <person name="Kim M.-K."/>
            <person name="Kim S.B."/>
        </authorList>
    </citation>
    <scope>NUCLEOTIDE SEQUENCE [LARGE SCALE GENOMIC DNA]</scope>
    <source>
        <strain evidence="4 5">MMS17-SY117</strain>
    </source>
</reference>
<dbReference type="OrthoDB" id="3797035at2"/>
<evidence type="ECO:0000256" key="1">
    <source>
        <dbReference type="SAM" id="MobiDB-lite"/>
    </source>
</evidence>
<keyword evidence="5" id="KW-1185">Reference proteome</keyword>
<feature type="transmembrane region" description="Helical" evidence="2">
    <location>
        <begin position="667"/>
        <end position="688"/>
    </location>
</feature>
<keyword evidence="3" id="KW-0732">Signal</keyword>
<keyword evidence="2" id="KW-0472">Membrane</keyword>
<evidence type="ECO:0000256" key="2">
    <source>
        <dbReference type="SAM" id="Phobius"/>
    </source>
</evidence>
<feature type="chain" id="PRO_5020410836" description="Secreted protein" evidence="3">
    <location>
        <begin position="29"/>
        <end position="696"/>
    </location>
</feature>
<dbReference type="KEGG" id="noy:EXE57_11990"/>
<dbReference type="InterPro" id="IPR046112">
    <property type="entry name" value="DUF6049"/>
</dbReference>
<dbReference type="RefSeq" id="WP_135077795.1">
    <property type="nucleotide sequence ID" value="NZ_CP038267.1"/>
</dbReference>
<keyword evidence="2" id="KW-1133">Transmembrane helix</keyword>
<evidence type="ECO:0000256" key="3">
    <source>
        <dbReference type="SAM" id="SignalP"/>
    </source>
</evidence>
<dbReference type="EMBL" id="CP038267">
    <property type="protein sequence ID" value="QBR92910.1"/>
    <property type="molecule type" value="Genomic_DNA"/>
</dbReference>
<feature type="compositionally biased region" description="Acidic residues" evidence="1">
    <location>
        <begin position="256"/>
        <end position="270"/>
    </location>
</feature>
<protein>
    <recommendedName>
        <fullName evidence="6">Secreted protein</fullName>
    </recommendedName>
</protein>
<dbReference type="AlphaFoldDB" id="A0A4P7GLI4"/>
<organism evidence="4 5">
    <name type="scientific">Nocardioides euryhalodurans</name>
    <dbReference type="NCBI Taxonomy" id="2518370"/>
    <lineage>
        <taxon>Bacteria</taxon>
        <taxon>Bacillati</taxon>
        <taxon>Actinomycetota</taxon>
        <taxon>Actinomycetes</taxon>
        <taxon>Propionibacteriales</taxon>
        <taxon>Nocardioidaceae</taxon>
        <taxon>Nocardioides</taxon>
    </lineage>
</organism>
<evidence type="ECO:0000313" key="4">
    <source>
        <dbReference type="EMBL" id="QBR92910.1"/>
    </source>
</evidence>
<evidence type="ECO:0000313" key="5">
    <source>
        <dbReference type="Proteomes" id="UP000294894"/>
    </source>
</evidence>
<dbReference type="Pfam" id="PF19516">
    <property type="entry name" value="DUF6049"/>
    <property type="match status" value="1"/>
</dbReference>
<keyword evidence="2" id="KW-0812">Transmembrane</keyword>
<feature type="compositionally biased region" description="Low complexity" evidence="1">
    <location>
        <begin position="271"/>
        <end position="280"/>
    </location>
</feature>
<feature type="signal peptide" evidence="3">
    <location>
        <begin position="1"/>
        <end position="28"/>
    </location>
</feature>
<gene>
    <name evidence="4" type="ORF">EXE57_11990</name>
</gene>
<sequence length="696" mass="73479">MPRPPSLLPALVAAAAVLAVVPAAPAAAAPIDPEDPLLVTIEELTPGELPERGPVTMRGTVTNVSDERWRAINVHAFIDDVPLTTTDELAAAAEVPTDVEVGDRITTVGTFDSIGSLDPGETTSYSIRLRRDQIPVDQPGAYWFGAHALGNTTAFRDGVADGRARTFLPLVEQSARPVRTALVVPMRRAVRHARDGSITGTRSWVDALSTGGSLETLADLGAAAGSRPLTWLVDPAVPQAVQRLVAGNPPRSLADTVEDDSAPEPSEEPSESPSGSGSTASEDEEAAADDPAAVQGTAWLERMDEVLVGDRILTLAYGDPDVSAATDHGQDLLTAARERSGEEVAAFDLPAEPVVAPPEGLLSPDALARVPSGTVTLLGDDSLPEERTGNVFDVDGRVVHVADSDVSLGGPGPEDPLTAVALRQRLLAEAAVRTLSGGRPTLVAVLPRAWSPADPRQFFTGLDVDWVDLTDLTSLTGARELAPDALAYPPEERERELPAANFLAAEALLEGGATLANVLTQNDVVDRQVSDEALASLSYFNRDVAERVRTQTMRSQEWVERRLSAVRVRAPLGVTLSSATGGFVTTVTNRLDHPVTVSLKAITDAALSVEVPQTIDLAPRGRQTVQLDASADRPGVHYVRLVVTDDTGTPLGSSATLPVRSTQVSEVIWVILGIGVGLLFLAIAVRLVQRIRSERA</sequence>
<feature type="region of interest" description="Disordered" evidence="1">
    <location>
        <begin position="246"/>
        <end position="291"/>
    </location>
</feature>
<accession>A0A4P7GLI4</accession>
<evidence type="ECO:0008006" key="6">
    <source>
        <dbReference type="Google" id="ProtNLM"/>
    </source>
</evidence>
<name>A0A4P7GLI4_9ACTN</name>
<dbReference type="Proteomes" id="UP000294894">
    <property type="component" value="Chromosome"/>
</dbReference>
<proteinExistence type="predicted"/>